<dbReference type="SFLD" id="SFLDG01205">
    <property type="entry name" value="AMPS.1"/>
    <property type="match status" value="1"/>
</dbReference>
<proteinExistence type="inferred from homology"/>
<dbReference type="InterPro" id="IPR040079">
    <property type="entry name" value="Glutathione_S-Trfase"/>
</dbReference>
<sequence length="601" mass="68100">MLKKEFEPWRKSFILQLYESTKDAVEVARRNYLEGRLANGLQREMLEMRKKYENFCKENDNQIFSEKLADFRNLEEEMDAAIVQLKERSDAFVAISSSGWPKKVEYLTYDEILRIQLPNYTRFLFDPNIISFGPISEKWEMLKASFSKEFMNLLDMSPRLSMGRSYSLLSAASSMAFSISEAGVAEVEDSPEDVRDGDDQDEEDCPDDAQKDPSMDDENNPDEAKEGDDKDEEEAKIPNSGDAEEVPFLPPKTTDFKKGIKEGAQSTSGGTNAGSLNPKVKPQVMKRKPNSFKRTLSGAWSQILNSAAQSAESKRVAIRGSDRKTAALGALWRGFLEFPRKGRTYWSQVTSFTLCSSSTCHKPGKLKALSAVNQQAGSISLAFKTFKSSNRKIQQSSKMAPQYKLTYFNARAVAEPIRLLLAHANVEYEDKRIEGTEWAELKSKTAWGKLPYLEEGDFQLSQSLAILKYLGNKYGYVGDNIQETARIDELIGAFNDFRDVYFAFRREEDVEKKAEKEKKLKDEAIPFYLERLNSTLEKNGKYFVGNKISIIDFYVAAHAQTMDQMLGGILDGHPALKAHQTTVLEAPGVKEWVEKRPVTQY</sequence>
<gene>
    <name evidence="8" type="ORF">AFUS01_LOCUS37839</name>
</gene>
<comment type="caution">
    <text evidence="8">The sequence shown here is derived from an EMBL/GenBank/DDBJ whole genome shotgun (WGS) entry which is preliminary data.</text>
</comment>
<name>A0A8J2L9N2_9HEXA</name>
<reference evidence="8" key="1">
    <citation type="submission" date="2021-06" db="EMBL/GenBank/DDBJ databases">
        <authorList>
            <person name="Hodson N. C."/>
            <person name="Mongue J. A."/>
            <person name="Jaron S. K."/>
        </authorList>
    </citation>
    <scope>NUCLEOTIDE SEQUENCE</scope>
</reference>
<protein>
    <recommendedName>
        <fullName evidence="1">glutathione transferase</fullName>
        <ecNumber evidence="1">2.5.1.18</ecNumber>
    </recommendedName>
</protein>
<dbReference type="CDD" id="cd03192">
    <property type="entry name" value="GST_C_Sigma_like"/>
    <property type="match status" value="1"/>
</dbReference>
<comment type="catalytic activity">
    <reaction evidence="3">
        <text>RX + glutathione = an S-substituted glutathione + a halide anion + H(+)</text>
        <dbReference type="Rhea" id="RHEA:16437"/>
        <dbReference type="ChEBI" id="CHEBI:15378"/>
        <dbReference type="ChEBI" id="CHEBI:16042"/>
        <dbReference type="ChEBI" id="CHEBI:17792"/>
        <dbReference type="ChEBI" id="CHEBI:57925"/>
        <dbReference type="ChEBI" id="CHEBI:90779"/>
        <dbReference type="EC" id="2.5.1.18"/>
    </reaction>
</comment>
<dbReference type="InterPro" id="IPR004045">
    <property type="entry name" value="Glutathione_S-Trfase_N"/>
</dbReference>
<accession>A0A8J2L9N2</accession>
<dbReference type="InterPro" id="IPR004046">
    <property type="entry name" value="GST_C"/>
</dbReference>
<evidence type="ECO:0000256" key="3">
    <source>
        <dbReference type="ARBA" id="ARBA00047960"/>
    </source>
</evidence>
<evidence type="ECO:0000256" key="4">
    <source>
        <dbReference type="SAM" id="Coils"/>
    </source>
</evidence>
<feature type="domain" description="GST C-terminal" evidence="7">
    <location>
        <begin position="480"/>
        <end position="601"/>
    </location>
</feature>
<dbReference type="OrthoDB" id="414243at2759"/>
<dbReference type="EMBL" id="CAJVCH010545207">
    <property type="protein sequence ID" value="CAG7827883.1"/>
    <property type="molecule type" value="Genomic_DNA"/>
</dbReference>
<dbReference type="PANTHER" id="PTHR11571">
    <property type="entry name" value="GLUTATHIONE S-TRANSFERASE"/>
    <property type="match status" value="1"/>
</dbReference>
<feature type="compositionally biased region" description="Polar residues" evidence="5">
    <location>
        <begin position="264"/>
        <end position="275"/>
    </location>
</feature>
<feature type="compositionally biased region" description="Basic and acidic residues" evidence="5">
    <location>
        <begin position="222"/>
        <end position="236"/>
    </location>
</feature>
<evidence type="ECO:0000259" key="7">
    <source>
        <dbReference type="PROSITE" id="PS50405"/>
    </source>
</evidence>
<feature type="coiled-coil region" evidence="4">
    <location>
        <begin position="38"/>
        <end position="91"/>
    </location>
</feature>
<dbReference type="PROSITE" id="PS50405">
    <property type="entry name" value="GST_CTER"/>
    <property type="match status" value="1"/>
</dbReference>
<dbReference type="InterPro" id="IPR010987">
    <property type="entry name" value="Glutathione-S-Trfase_C-like"/>
</dbReference>
<keyword evidence="9" id="KW-1185">Reference proteome</keyword>
<comment type="similarity">
    <text evidence="2">Belongs to the GST superfamily. Sigma family.</text>
</comment>
<dbReference type="GO" id="GO:0006749">
    <property type="term" value="P:glutathione metabolic process"/>
    <property type="evidence" value="ECO:0007669"/>
    <property type="project" value="TreeGrafter"/>
</dbReference>
<dbReference type="AlphaFoldDB" id="A0A8J2L9N2"/>
<evidence type="ECO:0000259" key="6">
    <source>
        <dbReference type="PROSITE" id="PS50404"/>
    </source>
</evidence>
<dbReference type="CDD" id="cd03039">
    <property type="entry name" value="GST_N_Sigma_like"/>
    <property type="match status" value="1"/>
</dbReference>
<dbReference type="Proteomes" id="UP000708208">
    <property type="component" value="Unassembled WGS sequence"/>
</dbReference>
<dbReference type="FunFam" id="1.20.1050.10:FF:000030">
    <property type="entry name" value="Glutathione S-transferase S1"/>
    <property type="match status" value="1"/>
</dbReference>
<organism evidence="8 9">
    <name type="scientific">Allacma fusca</name>
    <dbReference type="NCBI Taxonomy" id="39272"/>
    <lineage>
        <taxon>Eukaryota</taxon>
        <taxon>Metazoa</taxon>
        <taxon>Ecdysozoa</taxon>
        <taxon>Arthropoda</taxon>
        <taxon>Hexapoda</taxon>
        <taxon>Collembola</taxon>
        <taxon>Symphypleona</taxon>
        <taxon>Sminthuridae</taxon>
        <taxon>Allacma</taxon>
    </lineage>
</organism>
<dbReference type="Pfam" id="PF02798">
    <property type="entry name" value="GST_N"/>
    <property type="match status" value="1"/>
</dbReference>
<feature type="compositionally biased region" description="Acidic residues" evidence="5">
    <location>
        <begin position="186"/>
        <end position="207"/>
    </location>
</feature>
<evidence type="ECO:0000256" key="1">
    <source>
        <dbReference type="ARBA" id="ARBA00012452"/>
    </source>
</evidence>
<keyword evidence="4" id="KW-0175">Coiled coil</keyword>
<dbReference type="InterPro" id="IPR050213">
    <property type="entry name" value="GST_superfamily"/>
</dbReference>
<evidence type="ECO:0000313" key="9">
    <source>
        <dbReference type="Proteomes" id="UP000708208"/>
    </source>
</evidence>
<dbReference type="SFLD" id="SFLDG00363">
    <property type="entry name" value="AMPS_(cytGST):_Alpha-__Mu-__Pi"/>
    <property type="match status" value="1"/>
</dbReference>
<feature type="region of interest" description="Disordered" evidence="5">
    <location>
        <begin position="182"/>
        <end position="281"/>
    </location>
</feature>
<dbReference type="PANTHER" id="PTHR11571:SF150">
    <property type="entry name" value="GLUTATHIONE S-TRANSFERASE"/>
    <property type="match status" value="1"/>
</dbReference>
<dbReference type="PROSITE" id="PS50404">
    <property type="entry name" value="GST_NTER"/>
    <property type="match status" value="1"/>
</dbReference>
<evidence type="ECO:0000256" key="2">
    <source>
        <dbReference type="ARBA" id="ARBA00038317"/>
    </source>
</evidence>
<evidence type="ECO:0000313" key="8">
    <source>
        <dbReference type="EMBL" id="CAG7827883.1"/>
    </source>
</evidence>
<dbReference type="SFLD" id="SFLDS00019">
    <property type="entry name" value="Glutathione_Transferase_(cytos"/>
    <property type="match status" value="1"/>
</dbReference>
<dbReference type="Pfam" id="PF14497">
    <property type="entry name" value="GST_C_3"/>
    <property type="match status" value="1"/>
</dbReference>
<dbReference type="GO" id="GO:0004364">
    <property type="term" value="F:glutathione transferase activity"/>
    <property type="evidence" value="ECO:0007669"/>
    <property type="project" value="UniProtKB-EC"/>
</dbReference>
<evidence type="ECO:0000256" key="5">
    <source>
        <dbReference type="SAM" id="MobiDB-lite"/>
    </source>
</evidence>
<dbReference type="EC" id="2.5.1.18" evidence="1"/>
<feature type="domain" description="GST N-terminal" evidence="6">
    <location>
        <begin position="401"/>
        <end position="478"/>
    </location>
</feature>